<sequence>MKNCIGIINLDENESRMGELVINRSLASVPIAARYRIIDFVLSNMTNSGIGCIGIFTKNKSRSLIDHINNGTPWDLNRKKDGLKVFNFSNNDPAFDDVHNFAENMQFLKVSRREYVLLAPSYMVCNIDYDEVMKYHKSTGKDITMIYKKVTNADEAFTGCGVLNIDDTNQVISVGENIGKNSNANINMEMYVLKTELFMNIVNECISTGMYRKVKDYIHTNLNKLSVGGYEFTGHLDCINSIKALYDSNVSLLNRKINKEIFKEDRPIYTKTKDEAPTHYAENSNVLNSIIANGCRIEGIVENCIIGRRVYIGKNAKLKDCIIMQNSQIEDNAVLDNVIADKGSEIKEGETLIGSAMYPLVIKKKNSISNLVMKYKNELL</sequence>
<evidence type="ECO:0000256" key="2">
    <source>
        <dbReference type="ARBA" id="ARBA00023056"/>
    </source>
</evidence>
<evidence type="ECO:0000313" key="5">
    <source>
        <dbReference type="EMBL" id="CAG9702502.1"/>
    </source>
</evidence>
<dbReference type="PANTHER" id="PTHR43523:SF6">
    <property type="entry name" value="GLYCOGEN BIOSYNTHESIS PROTEIN GLGD"/>
    <property type="match status" value="1"/>
</dbReference>
<dbReference type="EMBL" id="CAKJVE010000004">
    <property type="protein sequence ID" value="CAG9702502.1"/>
    <property type="molecule type" value="Genomic_DNA"/>
</dbReference>
<proteinExistence type="inferred from homology"/>
<dbReference type="SUPFAM" id="SSF53448">
    <property type="entry name" value="Nucleotide-diphospho-sugar transferases"/>
    <property type="match status" value="1"/>
</dbReference>
<dbReference type="CDD" id="cd04651">
    <property type="entry name" value="LbH_G1P_AT_C"/>
    <property type="match status" value="1"/>
</dbReference>
<dbReference type="PANTHER" id="PTHR43523">
    <property type="entry name" value="GLUCOSE-1-PHOSPHATE ADENYLYLTRANSFERASE-RELATED"/>
    <property type="match status" value="1"/>
</dbReference>
<dbReference type="InterPro" id="IPR029044">
    <property type="entry name" value="Nucleotide-diphossugar_trans"/>
</dbReference>
<dbReference type="GO" id="GO:0005978">
    <property type="term" value="P:glycogen biosynthetic process"/>
    <property type="evidence" value="ECO:0007669"/>
    <property type="project" value="UniProtKB-KW"/>
</dbReference>
<dbReference type="GO" id="GO:0008878">
    <property type="term" value="F:glucose-1-phosphate adenylyltransferase activity"/>
    <property type="evidence" value="ECO:0007669"/>
    <property type="project" value="UniProtKB-EC"/>
</dbReference>
<dbReference type="InterPro" id="IPR011004">
    <property type="entry name" value="Trimer_LpxA-like_sf"/>
</dbReference>
<dbReference type="Proteomes" id="UP000789738">
    <property type="component" value="Unassembled WGS sequence"/>
</dbReference>
<dbReference type="CDD" id="cd02508">
    <property type="entry name" value="ADP_Glucose_PP"/>
    <property type="match status" value="1"/>
</dbReference>
<evidence type="ECO:0000256" key="1">
    <source>
        <dbReference type="ARBA" id="ARBA00010443"/>
    </source>
</evidence>
<dbReference type="SUPFAM" id="SSF51161">
    <property type="entry name" value="Trimeric LpxA-like enzymes"/>
    <property type="match status" value="1"/>
</dbReference>
<dbReference type="InterPro" id="IPR011831">
    <property type="entry name" value="ADP-Glc_PPase"/>
</dbReference>
<keyword evidence="2" id="KW-0320">Glycogen biosynthesis</keyword>
<dbReference type="Gene3D" id="3.90.550.10">
    <property type="entry name" value="Spore Coat Polysaccharide Biosynthesis Protein SpsA, Chain A"/>
    <property type="match status" value="1"/>
</dbReference>
<dbReference type="InterPro" id="IPR056818">
    <property type="entry name" value="GlmU/GlgC-like_hexapep"/>
</dbReference>
<comment type="similarity">
    <text evidence="1">Belongs to the bacterial/plant glucose-1-phosphate adenylyltransferase family.</text>
</comment>
<keyword evidence="5" id="KW-0548">Nucleotidyltransferase</keyword>
<dbReference type="Gene3D" id="2.160.10.10">
    <property type="entry name" value="Hexapeptide repeat proteins"/>
    <property type="match status" value="1"/>
</dbReference>
<evidence type="ECO:0000259" key="3">
    <source>
        <dbReference type="Pfam" id="PF00483"/>
    </source>
</evidence>
<evidence type="ECO:0000313" key="6">
    <source>
        <dbReference type="Proteomes" id="UP000789738"/>
    </source>
</evidence>
<comment type="caution">
    <text evidence="5">The sequence shown here is derived from an EMBL/GenBank/DDBJ whole genome shotgun (WGS) entry which is preliminary data.</text>
</comment>
<evidence type="ECO:0000259" key="4">
    <source>
        <dbReference type="Pfam" id="PF24894"/>
    </source>
</evidence>
<dbReference type="Pfam" id="PF00483">
    <property type="entry name" value="NTP_transferase"/>
    <property type="match status" value="1"/>
</dbReference>
<accession>A0AA86JT40</accession>
<dbReference type="Pfam" id="PF24894">
    <property type="entry name" value="Hexapep_GlmU"/>
    <property type="match status" value="1"/>
</dbReference>
<dbReference type="EC" id="2.7.7.27" evidence="5"/>
<dbReference type="InterPro" id="IPR011832">
    <property type="entry name" value="GlgDAde_trans"/>
</dbReference>
<reference evidence="5" key="1">
    <citation type="submission" date="2021-10" db="EMBL/GenBank/DDBJ databases">
        <authorList>
            <person name="Mesa V."/>
        </authorList>
    </citation>
    <scope>NUCLEOTIDE SEQUENCE</scope>
    <source>
        <strain evidence="5">CC3_PB</strain>
    </source>
</reference>
<keyword evidence="5" id="KW-0808">Transferase</keyword>
<dbReference type="NCBIfam" id="TIGR02092">
    <property type="entry name" value="glgD"/>
    <property type="match status" value="1"/>
</dbReference>
<dbReference type="RefSeq" id="WP_342350226.1">
    <property type="nucleotide sequence ID" value="NZ_CAKJVE010000004.1"/>
</dbReference>
<feature type="domain" description="Nucleotidyl transferase" evidence="3">
    <location>
        <begin position="23"/>
        <end position="203"/>
    </location>
</feature>
<name>A0AA86JT40_9CLOT</name>
<organism evidence="5 6">
    <name type="scientific">Clostridium neonatale</name>
    <dbReference type="NCBI Taxonomy" id="137838"/>
    <lineage>
        <taxon>Bacteria</taxon>
        <taxon>Bacillati</taxon>
        <taxon>Bacillota</taxon>
        <taxon>Clostridia</taxon>
        <taxon>Eubacteriales</taxon>
        <taxon>Clostridiaceae</taxon>
        <taxon>Clostridium</taxon>
    </lineage>
</organism>
<gene>
    <name evidence="5" type="primary">glgD</name>
    <name evidence="5" type="ORF">CNEO_40009</name>
</gene>
<dbReference type="AlphaFoldDB" id="A0AA86JT40"/>
<protein>
    <submittedName>
        <fullName evidence="5">Glucose-1-phosphate adenylyltransferase</fullName>
        <ecNumber evidence="5">2.7.7.27</ecNumber>
    </submittedName>
</protein>
<dbReference type="InterPro" id="IPR005835">
    <property type="entry name" value="NTP_transferase_dom"/>
</dbReference>
<feature type="domain" description="Glucose-1-phosphate adenylyltransferase/Bifunctional protein GlmU-like C-terminal hexapeptide" evidence="4">
    <location>
        <begin position="282"/>
        <end position="351"/>
    </location>
</feature>